<dbReference type="OMA" id="VEKSMRF"/>
<comment type="caution">
    <text evidence="2">The sequence shown here is derived from an EMBL/GenBank/DDBJ whole genome shotgun (WGS) entry which is preliminary data.</text>
</comment>
<evidence type="ECO:0000313" key="3">
    <source>
        <dbReference type="Proteomes" id="UP000807115"/>
    </source>
</evidence>
<protein>
    <recommendedName>
        <fullName evidence="1">F-box protein AT5G49610-like beta-propeller domain-containing protein</fullName>
    </recommendedName>
</protein>
<dbReference type="AlphaFoldDB" id="A0A921Q868"/>
<reference evidence="2" key="1">
    <citation type="journal article" date="2019" name="BMC Genomics">
        <title>A new reference genome for Sorghum bicolor reveals high levels of sequence similarity between sweet and grain genotypes: implications for the genetics of sugar metabolism.</title>
        <authorList>
            <person name="Cooper E.A."/>
            <person name="Brenton Z.W."/>
            <person name="Flinn B.S."/>
            <person name="Jenkins J."/>
            <person name="Shu S."/>
            <person name="Flowers D."/>
            <person name="Luo F."/>
            <person name="Wang Y."/>
            <person name="Xia P."/>
            <person name="Barry K."/>
            <person name="Daum C."/>
            <person name="Lipzen A."/>
            <person name="Yoshinaga Y."/>
            <person name="Schmutz J."/>
            <person name="Saski C."/>
            <person name="Vermerris W."/>
            <person name="Kresovich S."/>
        </authorList>
    </citation>
    <scope>NUCLEOTIDE SEQUENCE</scope>
</reference>
<accession>A0A921Q868</accession>
<feature type="domain" description="F-box protein AT5G49610-like beta-propeller" evidence="1">
    <location>
        <begin position="126"/>
        <end position="384"/>
    </location>
</feature>
<dbReference type="EMBL" id="CM027688">
    <property type="protein sequence ID" value="KAG0516933.1"/>
    <property type="molecule type" value="Genomic_DNA"/>
</dbReference>
<dbReference type="InterPro" id="IPR036047">
    <property type="entry name" value="F-box-like_dom_sf"/>
</dbReference>
<proteinExistence type="predicted"/>
<evidence type="ECO:0000313" key="2">
    <source>
        <dbReference type="EMBL" id="KAG0516933.1"/>
    </source>
</evidence>
<dbReference type="Pfam" id="PF23635">
    <property type="entry name" value="Beta-prop_AT5G49610-like"/>
    <property type="match status" value="1"/>
</dbReference>
<dbReference type="InterPro" id="IPR056594">
    <property type="entry name" value="AT5G49610-like_b-prop"/>
</dbReference>
<organism evidence="2 3">
    <name type="scientific">Sorghum bicolor</name>
    <name type="common">Sorghum</name>
    <name type="synonym">Sorghum vulgare</name>
    <dbReference type="NCBI Taxonomy" id="4558"/>
    <lineage>
        <taxon>Eukaryota</taxon>
        <taxon>Viridiplantae</taxon>
        <taxon>Streptophyta</taxon>
        <taxon>Embryophyta</taxon>
        <taxon>Tracheophyta</taxon>
        <taxon>Spermatophyta</taxon>
        <taxon>Magnoliopsida</taxon>
        <taxon>Liliopsida</taxon>
        <taxon>Poales</taxon>
        <taxon>Poaceae</taxon>
        <taxon>PACMAD clade</taxon>
        <taxon>Panicoideae</taxon>
        <taxon>Andropogonodae</taxon>
        <taxon>Andropogoneae</taxon>
        <taxon>Sorghinae</taxon>
        <taxon>Sorghum</taxon>
    </lineage>
</organism>
<evidence type="ECO:0000259" key="1">
    <source>
        <dbReference type="Pfam" id="PF23635"/>
    </source>
</evidence>
<dbReference type="OrthoDB" id="619734at2759"/>
<dbReference type="PANTHER" id="PTHR33207">
    <property type="entry name" value="F-BOX DOMAIN CONTAINING PROTEIN-RELATED"/>
    <property type="match status" value="1"/>
</dbReference>
<dbReference type="SUPFAM" id="SSF81383">
    <property type="entry name" value="F-box domain"/>
    <property type="match status" value="1"/>
</dbReference>
<gene>
    <name evidence="2" type="ORF">BDA96_09G044900</name>
</gene>
<reference evidence="2" key="2">
    <citation type="submission" date="2020-10" db="EMBL/GenBank/DDBJ databases">
        <authorList>
            <person name="Cooper E.A."/>
            <person name="Brenton Z.W."/>
            <person name="Flinn B.S."/>
            <person name="Jenkins J."/>
            <person name="Shu S."/>
            <person name="Flowers D."/>
            <person name="Luo F."/>
            <person name="Wang Y."/>
            <person name="Xia P."/>
            <person name="Barry K."/>
            <person name="Daum C."/>
            <person name="Lipzen A."/>
            <person name="Yoshinaga Y."/>
            <person name="Schmutz J."/>
            <person name="Saski C."/>
            <person name="Vermerris W."/>
            <person name="Kresovich S."/>
        </authorList>
    </citation>
    <scope>NUCLEOTIDE SEQUENCE</scope>
</reference>
<dbReference type="Proteomes" id="UP000807115">
    <property type="component" value="Chromosome 9"/>
</dbReference>
<sequence>MAPAAGAPVAALGDDLLREVFIRLPDSADLLRAAAACKPFLRAARSAPFLRRFRRRHPSSCPRFVGCVILFSNRHGGKSHFVPIYVSSSSPSSSSAAAAADGGDFALSFLPGGGCLGQGAATWKHLDYRNGRLLLENLGSHELAVADPISHRCVSLPAPPAGRAVGYGLFADDGDSSEFRVVCISRDAASPELRALVLASRELSWADVAGIACQPDPAAGSRVMQANRSLYWRLEGGERMVAFSTASMELSVLGLPPALRELRIDAVDRGEEEDVNVLHLLTMSGFRVEVWAGTADGDGGMVWRRVEKSMRFHKALTEMIDPLFQSYHRNEVDVVGVAAGLVFFRQWNHLFSVDLETMKLEKFPNVEPMGALTYLYTIAWPPSFLNPAGQGG</sequence>
<name>A0A921Q868_SORBI</name>
<dbReference type="Gramene" id="EES19017">
    <property type="protein sequence ID" value="EES19017"/>
    <property type="gene ID" value="SORBI_3009G042300"/>
</dbReference>